<feature type="domain" description="DUF6546" evidence="1">
    <location>
        <begin position="263"/>
        <end position="468"/>
    </location>
</feature>
<protein>
    <recommendedName>
        <fullName evidence="1">DUF6546 domain-containing protein</fullName>
    </recommendedName>
</protein>
<evidence type="ECO:0000259" key="1">
    <source>
        <dbReference type="Pfam" id="PF20183"/>
    </source>
</evidence>
<keyword evidence="3" id="KW-1185">Reference proteome</keyword>
<reference evidence="2 3" key="1">
    <citation type="journal article" date="2021" name="Nat. Commun.">
        <title>Genetic determinants of endophytism in the Arabidopsis root mycobiome.</title>
        <authorList>
            <person name="Mesny F."/>
            <person name="Miyauchi S."/>
            <person name="Thiergart T."/>
            <person name="Pickel B."/>
            <person name="Atanasova L."/>
            <person name="Karlsson M."/>
            <person name="Huettel B."/>
            <person name="Barry K.W."/>
            <person name="Haridas S."/>
            <person name="Chen C."/>
            <person name="Bauer D."/>
            <person name="Andreopoulos W."/>
            <person name="Pangilinan J."/>
            <person name="LaButti K."/>
            <person name="Riley R."/>
            <person name="Lipzen A."/>
            <person name="Clum A."/>
            <person name="Drula E."/>
            <person name="Henrissat B."/>
            <person name="Kohler A."/>
            <person name="Grigoriev I.V."/>
            <person name="Martin F.M."/>
            <person name="Hacquard S."/>
        </authorList>
    </citation>
    <scope>NUCLEOTIDE SEQUENCE [LARGE SCALE GENOMIC DNA]</scope>
    <source>
        <strain evidence="2 3">MPI-CAGE-CH-0241</strain>
    </source>
</reference>
<dbReference type="Pfam" id="PF20183">
    <property type="entry name" value="DUF6546"/>
    <property type="match status" value="1"/>
</dbReference>
<dbReference type="InterPro" id="IPR046676">
    <property type="entry name" value="DUF6546"/>
</dbReference>
<comment type="caution">
    <text evidence="2">The sequence shown here is derived from an EMBL/GenBank/DDBJ whole genome shotgun (WGS) entry which is preliminary data.</text>
</comment>
<gene>
    <name evidence="2" type="ORF">B0T10DRAFT_559966</name>
</gene>
<organism evidence="2 3">
    <name type="scientific">Thelonectria olida</name>
    <dbReference type="NCBI Taxonomy" id="1576542"/>
    <lineage>
        <taxon>Eukaryota</taxon>
        <taxon>Fungi</taxon>
        <taxon>Dikarya</taxon>
        <taxon>Ascomycota</taxon>
        <taxon>Pezizomycotina</taxon>
        <taxon>Sordariomycetes</taxon>
        <taxon>Hypocreomycetidae</taxon>
        <taxon>Hypocreales</taxon>
        <taxon>Nectriaceae</taxon>
        <taxon>Thelonectria</taxon>
    </lineage>
</organism>
<accession>A0A9P9AS72</accession>
<dbReference type="AlphaFoldDB" id="A0A9P9AS72"/>
<evidence type="ECO:0000313" key="3">
    <source>
        <dbReference type="Proteomes" id="UP000777438"/>
    </source>
</evidence>
<dbReference type="Proteomes" id="UP000777438">
    <property type="component" value="Unassembled WGS sequence"/>
</dbReference>
<name>A0A9P9AS72_9HYPO</name>
<evidence type="ECO:0000313" key="2">
    <source>
        <dbReference type="EMBL" id="KAH6892379.1"/>
    </source>
</evidence>
<dbReference type="EMBL" id="JAGPYM010000007">
    <property type="protein sequence ID" value="KAH6892379.1"/>
    <property type="molecule type" value="Genomic_DNA"/>
</dbReference>
<proteinExistence type="predicted"/>
<sequence>MPTWNHLPSDIHLMILKELAQHGRLSPYATISREWQTFIEKRNFRRLKLKPSYLGELEHLSERRRGLAKHIWLNIELLQYAPHHTFYPRQRSGTRCRINQTIIEKAISRLFRILSAWKSTDDGGLTLELNTYSLSDTAYILHGCYIGAQNEDDTFARQSQLPVATYDIQRNWERLFLVDNPLQRPYEAVNLEFYPHLPQVKVVTGFIVRRQCRRQWAPHTLRYLWAKLPRLEHIAYEPWQLFNKRTQQQERDPAYWAMIDAHLPQGLKKLSIFEDFNQDHITLSRRNWLSAVEPETKPDRVRIPTPAVGAAFAARSLELEQLSVAFMADARDFFDARQPQWRWENLRSLVLTSVLMTRSSKFQMFDLLRDAAEAARCMPKLQTMVLWNGAVGEACAFAFCKEYASASIAWRGTWELKLRPDILQAWTRVADESGRYQLRVETELVQDSDIPSHGYAVHYLNLPSFVVDPVSLKQIQRETRGRLSILP</sequence>
<dbReference type="OrthoDB" id="3728558at2759"/>